<dbReference type="EMBL" id="BMXS01000006">
    <property type="protein sequence ID" value="GGX89404.1"/>
    <property type="molecule type" value="Genomic_DNA"/>
</dbReference>
<dbReference type="Gene3D" id="3.40.50.880">
    <property type="match status" value="1"/>
</dbReference>
<evidence type="ECO:0000313" key="5">
    <source>
        <dbReference type="Proteomes" id="UP000653056"/>
    </source>
</evidence>
<name>A0ABQ2YML0_9GAMM</name>
<dbReference type="Proteomes" id="UP000653056">
    <property type="component" value="Unassembled WGS sequence"/>
</dbReference>
<proteinExistence type="predicted"/>
<keyword evidence="2" id="KW-0804">Transcription</keyword>
<keyword evidence="1" id="KW-0805">Transcription regulation</keyword>
<dbReference type="SUPFAM" id="SSF52317">
    <property type="entry name" value="Class I glutamine amidotransferase-like"/>
    <property type="match status" value="1"/>
</dbReference>
<gene>
    <name evidence="4" type="ORF">GCM10007160_15960</name>
</gene>
<dbReference type="Gene3D" id="1.10.10.60">
    <property type="entry name" value="Homeodomain-like"/>
    <property type="match status" value="1"/>
</dbReference>
<dbReference type="PANTHER" id="PTHR43130:SF3">
    <property type="entry name" value="HTH-TYPE TRANSCRIPTIONAL REGULATOR RV1931C"/>
    <property type="match status" value="1"/>
</dbReference>
<accession>A0ABQ2YML0</accession>
<evidence type="ECO:0000256" key="2">
    <source>
        <dbReference type="ARBA" id="ARBA00023163"/>
    </source>
</evidence>
<dbReference type="InterPro" id="IPR009057">
    <property type="entry name" value="Homeodomain-like_sf"/>
</dbReference>
<protein>
    <submittedName>
        <fullName evidence="4">AraC family transcriptional regulator</fullName>
    </submittedName>
</protein>
<dbReference type="SUPFAM" id="SSF46689">
    <property type="entry name" value="Homeodomain-like"/>
    <property type="match status" value="2"/>
</dbReference>
<dbReference type="InterPro" id="IPR029062">
    <property type="entry name" value="Class_I_gatase-like"/>
</dbReference>
<feature type="domain" description="HTH araC/xylS-type" evidence="3">
    <location>
        <begin position="218"/>
        <end position="316"/>
    </location>
</feature>
<dbReference type="CDD" id="cd03137">
    <property type="entry name" value="GATase1_AraC_1"/>
    <property type="match status" value="1"/>
</dbReference>
<evidence type="ECO:0000259" key="3">
    <source>
        <dbReference type="PROSITE" id="PS01124"/>
    </source>
</evidence>
<dbReference type="PANTHER" id="PTHR43130">
    <property type="entry name" value="ARAC-FAMILY TRANSCRIPTIONAL REGULATOR"/>
    <property type="match status" value="1"/>
</dbReference>
<dbReference type="RefSeq" id="WP_229803385.1">
    <property type="nucleotide sequence ID" value="NZ_BMXS01000006.1"/>
</dbReference>
<evidence type="ECO:0000313" key="4">
    <source>
        <dbReference type="EMBL" id="GGX89404.1"/>
    </source>
</evidence>
<dbReference type="Pfam" id="PF12833">
    <property type="entry name" value="HTH_18"/>
    <property type="match status" value="1"/>
</dbReference>
<dbReference type="Pfam" id="PF01965">
    <property type="entry name" value="DJ-1_PfpI"/>
    <property type="match status" value="1"/>
</dbReference>
<sequence>MNRPRDLYLLVLPEVHLLDLAAPAQIFAHRALADCVRLRYIAPTTELRAHQGLHLSRLEPLPDSLEGGAWLMLIGTSSRRTDPDALEYRAVEQWLRRMSNQYELVAGICSGTLLAARAGLLDGRRCTTHHDLTDTLRRLAPKALVQDDCIFVRDGDLWTSAGITTGLDLCLQLVVDHWGQETAVAIARELVLYQRRSGHEAQLSFWLDHRNHLQSRVHAVQDLIMAQPGHGWTQAELAKRVHLSERHLRRLFQQATGISLQDYLQQARLELARQLLEQTRFSLAEIAERCGFQAERSLRRTWARWQSGTPGQYRRARRHLSAY</sequence>
<keyword evidence="5" id="KW-1185">Reference proteome</keyword>
<dbReference type="InterPro" id="IPR002818">
    <property type="entry name" value="DJ-1/PfpI"/>
</dbReference>
<dbReference type="PROSITE" id="PS01124">
    <property type="entry name" value="HTH_ARAC_FAMILY_2"/>
    <property type="match status" value="1"/>
</dbReference>
<dbReference type="SMART" id="SM00342">
    <property type="entry name" value="HTH_ARAC"/>
    <property type="match status" value="1"/>
</dbReference>
<organism evidence="4 5">
    <name type="scientific">Litchfieldella qijiaojingensis</name>
    <dbReference type="NCBI Taxonomy" id="980347"/>
    <lineage>
        <taxon>Bacteria</taxon>
        <taxon>Pseudomonadati</taxon>
        <taxon>Pseudomonadota</taxon>
        <taxon>Gammaproteobacteria</taxon>
        <taxon>Oceanospirillales</taxon>
        <taxon>Halomonadaceae</taxon>
        <taxon>Litchfieldella</taxon>
    </lineage>
</organism>
<dbReference type="InterPro" id="IPR018060">
    <property type="entry name" value="HTH_AraC"/>
</dbReference>
<dbReference type="InterPro" id="IPR052158">
    <property type="entry name" value="INH-QAR"/>
</dbReference>
<evidence type="ECO:0000256" key="1">
    <source>
        <dbReference type="ARBA" id="ARBA00023015"/>
    </source>
</evidence>
<reference evidence="5" key="1">
    <citation type="journal article" date="2019" name="Int. J. Syst. Evol. Microbiol.">
        <title>The Global Catalogue of Microorganisms (GCM) 10K type strain sequencing project: providing services to taxonomists for standard genome sequencing and annotation.</title>
        <authorList>
            <consortium name="The Broad Institute Genomics Platform"/>
            <consortium name="The Broad Institute Genome Sequencing Center for Infectious Disease"/>
            <person name="Wu L."/>
            <person name="Ma J."/>
        </authorList>
    </citation>
    <scope>NUCLEOTIDE SEQUENCE [LARGE SCALE GENOMIC DNA]</scope>
    <source>
        <strain evidence="5">KCTC 22228</strain>
    </source>
</reference>
<comment type="caution">
    <text evidence="4">The sequence shown here is derived from an EMBL/GenBank/DDBJ whole genome shotgun (WGS) entry which is preliminary data.</text>
</comment>